<dbReference type="OrthoDB" id="49016at2759"/>
<evidence type="ECO:0000313" key="5">
    <source>
        <dbReference type="Proteomes" id="UP000095767"/>
    </source>
</evidence>
<dbReference type="InterPro" id="IPR050550">
    <property type="entry name" value="SEC23_SEC24_subfamily"/>
</dbReference>
<organism evidence="4 5">
    <name type="scientific">Dichanthelium oligosanthes</name>
    <dbReference type="NCBI Taxonomy" id="888268"/>
    <lineage>
        <taxon>Eukaryota</taxon>
        <taxon>Viridiplantae</taxon>
        <taxon>Streptophyta</taxon>
        <taxon>Embryophyta</taxon>
        <taxon>Tracheophyta</taxon>
        <taxon>Spermatophyta</taxon>
        <taxon>Magnoliopsida</taxon>
        <taxon>Liliopsida</taxon>
        <taxon>Poales</taxon>
        <taxon>Poaceae</taxon>
        <taxon>PACMAD clade</taxon>
        <taxon>Panicoideae</taxon>
        <taxon>Panicodae</taxon>
        <taxon>Paniceae</taxon>
        <taxon>Dichantheliinae</taxon>
        <taxon>Dichanthelium</taxon>
    </lineage>
</organism>
<dbReference type="Gene3D" id="2.30.30.380">
    <property type="entry name" value="Zn-finger domain of Sec23/24"/>
    <property type="match status" value="1"/>
</dbReference>
<accession>A0A1E5WL76</accession>
<dbReference type="GO" id="GO:0090110">
    <property type="term" value="P:COPII-coated vesicle cargo loading"/>
    <property type="evidence" value="ECO:0007669"/>
    <property type="project" value="TreeGrafter"/>
</dbReference>
<dbReference type="STRING" id="888268.A0A1E5WL76"/>
<feature type="non-terminal residue" evidence="4">
    <location>
        <position position="536"/>
    </location>
</feature>
<dbReference type="Pfam" id="PF04810">
    <property type="entry name" value="zf-Sec23_Sec24"/>
    <property type="match status" value="1"/>
</dbReference>
<dbReference type="PANTHER" id="PTHR13803:SF10">
    <property type="entry name" value="OS04G0412900 PROTEIN"/>
    <property type="match status" value="1"/>
</dbReference>
<dbReference type="AlphaFoldDB" id="A0A1E5WL76"/>
<dbReference type="Gene3D" id="3.40.50.410">
    <property type="entry name" value="von Willebrand factor, type A domain"/>
    <property type="match status" value="1"/>
</dbReference>
<evidence type="ECO:0000256" key="1">
    <source>
        <dbReference type="ARBA" id="ARBA00008334"/>
    </source>
</evidence>
<feature type="domain" description="Zinc finger Sec23/Sec24-type" evidence="2">
    <location>
        <begin position="51"/>
        <end position="84"/>
    </location>
</feature>
<evidence type="ECO:0000313" key="4">
    <source>
        <dbReference type="EMBL" id="OEL38166.1"/>
    </source>
</evidence>
<evidence type="ECO:0000259" key="3">
    <source>
        <dbReference type="Pfam" id="PF04811"/>
    </source>
</evidence>
<feature type="domain" description="Sec23/Sec24 trunk" evidence="3">
    <location>
        <begin position="149"/>
        <end position="384"/>
    </location>
</feature>
<evidence type="ECO:0000259" key="2">
    <source>
        <dbReference type="Pfam" id="PF04810"/>
    </source>
</evidence>
<name>A0A1E5WL76_9POAL</name>
<dbReference type="Proteomes" id="UP000095767">
    <property type="component" value="Unassembled WGS sequence"/>
</dbReference>
<dbReference type="InterPro" id="IPR006895">
    <property type="entry name" value="Znf_Sec23_Sec24"/>
</dbReference>
<proteinExistence type="inferred from homology"/>
<sequence length="536" mass="58438">MAVRASLGCFPSEPALHASCGMPWGVAVTPFSAADECGSPPATGDEGHLLPRCQSCFAYFSLLCPLDRWSWTCAVCGSENDLPAEASARYARDGAHDPPEMRSAFVDLLLQGEEGEAAAAAAPTPVYVAAIDLSCKISRFLRKLFMYASEEFLELVKSALQAALEALSPGSLFGLLTFSSKIGLYDVQGPIPIVKNVFIPPDSDGALPIDLEDIMPLCSFLAPIDSCKDRITEALETIKPMSSWDVAANTAEGQDHVLHHTRGFGVALDVLVNYLGSEYGNAFELARIFAFLSGPPNYGAGQMDTIEDQNAGKAGDADHILLQEQTSFYKNLATSAVQAGVCVDLFAITNEYTDLTSLKVLSVESGGSLFLYSSADESTLPQDIYKMLSRPYAFGCVMRLRTSSQFKIADSVNTLRDIYDFEFERDSQFSRKSSPPILQIAFKYTVLVHNGDKSGAPNSGSRSKYSLERRLRVRTIQYNTTANIWDLYDFVDPDVVLTILVHQVQPLLIFCRSSTTSECIVKSSDTHSENLSTKNN</sequence>
<gene>
    <name evidence="4" type="ORF">BAE44_0000816</name>
</gene>
<dbReference type="GO" id="GO:0030127">
    <property type="term" value="C:COPII vesicle coat"/>
    <property type="evidence" value="ECO:0007669"/>
    <property type="project" value="InterPro"/>
</dbReference>
<dbReference type="GO" id="GO:0000149">
    <property type="term" value="F:SNARE binding"/>
    <property type="evidence" value="ECO:0007669"/>
    <property type="project" value="TreeGrafter"/>
</dbReference>
<dbReference type="SUPFAM" id="SSF53300">
    <property type="entry name" value="vWA-like"/>
    <property type="match status" value="1"/>
</dbReference>
<dbReference type="PANTHER" id="PTHR13803">
    <property type="entry name" value="SEC24-RELATED PROTEIN"/>
    <property type="match status" value="1"/>
</dbReference>
<comment type="caution">
    <text evidence="4">The sequence shown here is derived from an EMBL/GenBank/DDBJ whole genome shotgun (WGS) entry which is preliminary data.</text>
</comment>
<dbReference type="GO" id="GO:0070971">
    <property type="term" value="C:endoplasmic reticulum exit site"/>
    <property type="evidence" value="ECO:0007669"/>
    <property type="project" value="TreeGrafter"/>
</dbReference>
<dbReference type="InterPro" id="IPR006896">
    <property type="entry name" value="Sec23/24_trunk_dom"/>
</dbReference>
<dbReference type="Pfam" id="PF04811">
    <property type="entry name" value="Sec23_trunk"/>
    <property type="match status" value="1"/>
</dbReference>
<comment type="similarity">
    <text evidence="1">Belongs to the SEC23/SEC24 family. SEC24 subfamily.</text>
</comment>
<dbReference type="GO" id="GO:0008270">
    <property type="term" value="F:zinc ion binding"/>
    <property type="evidence" value="ECO:0007669"/>
    <property type="project" value="InterPro"/>
</dbReference>
<dbReference type="InterPro" id="IPR036174">
    <property type="entry name" value="Znf_Sec23_Sec24_sf"/>
</dbReference>
<dbReference type="GO" id="GO:0006886">
    <property type="term" value="P:intracellular protein transport"/>
    <property type="evidence" value="ECO:0007669"/>
    <property type="project" value="InterPro"/>
</dbReference>
<dbReference type="SUPFAM" id="SSF82919">
    <property type="entry name" value="Zn-finger domain of Sec23/24"/>
    <property type="match status" value="1"/>
</dbReference>
<dbReference type="EMBL" id="LWDX02002799">
    <property type="protein sequence ID" value="OEL38166.1"/>
    <property type="molecule type" value="Genomic_DNA"/>
</dbReference>
<protein>
    <submittedName>
        <fullName evidence="4">Uncharacterized protein</fullName>
    </submittedName>
</protein>
<dbReference type="InterPro" id="IPR036465">
    <property type="entry name" value="vWFA_dom_sf"/>
</dbReference>
<dbReference type="SUPFAM" id="SSF81995">
    <property type="entry name" value="beta-sandwich domain of Sec23/24"/>
    <property type="match status" value="1"/>
</dbReference>
<reference evidence="4 5" key="1">
    <citation type="submission" date="2016-09" db="EMBL/GenBank/DDBJ databases">
        <title>The draft genome of Dichanthelium oligosanthes: A C3 panicoid grass species.</title>
        <authorList>
            <person name="Studer A.J."/>
            <person name="Schnable J.C."/>
            <person name="Brutnell T.P."/>
        </authorList>
    </citation>
    <scope>NUCLEOTIDE SEQUENCE [LARGE SCALE GENOMIC DNA]</scope>
    <source>
        <strain evidence="5">cv. Kellogg 1175</strain>
        <tissue evidence="4">Leaf</tissue>
    </source>
</reference>
<keyword evidence="5" id="KW-1185">Reference proteome</keyword>